<evidence type="ECO:0000313" key="2">
    <source>
        <dbReference type="EMBL" id="AGL03118.1"/>
    </source>
</evidence>
<accession>R4KIS3</accession>
<proteinExistence type="predicted"/>
<evidence type="ECO:0000313" key="3">
    <source>
        <dbReference type="Proteomes" id="UP000013520"/>
    </source>
</evidence>
<gene>
    <name evidence="2" type="ORF">Desgi_3796</name>
</gene>
<keyword evidence="1" id="KW-0472">Membrane</keyword>
<dbReference type="HOGENOM" id="CLU_3134861_0_0_9"/>
<keyword evidence="1" id="KW-1133">Transmembrane helix</keyword>
<organism evidence="2 3">
    <name type="scientific">Desulfoscipio gibsoniae DSM 7213</name>
    <dbReference type="NCBI Taxonomy" id="767817"/>
    <lineage>
        <taxon>Bacteria</taxon>
        <taxon>Bacillati</taxon>
        <taxon>Bacillota</taxon>
        <taxon>Clostridia</taxon>
        <taxon>Eubacteriales</taxon>
        <taxon>Desulfallaceae</taxon>
        <taxon>Desulfoscipio</taxon>
    </lineage>
</organism>
<protein>
    <submittedName>
        <fullName evidence="2">Uncharacterized protein</fullName>
    </submittedName>
</protein>
<feature type="transmembrane region" description="Helical" evidence="1">
    <location>
        <begin position="26"/>
        <end position="47"/>
    </location>
</feature>
<reference evidence="2 3" key="1">
    <citation type="submission" date="2012-01" db="EMBL/GenBank/DDBJ databases">
        <title>Complete sequence of Desulfotomaculum gibsoniae DSM 7213.</title>
        <authorList>
            <consortium name="US DOE Joint Genome Institute"/>
            <person name="Lucas S."/>
            <person name="Han J."/>
            <person name="Lapidus A."/>
            <person name="Cheng J.-F."/>
            <person name="Goodwin L."/>
            <person name="Pitluck S."/>
            <person name="Peters L."/>
            <person name="Ovchinnikova G."/>
            <person name="Teshima H."/>
            <person name="Detter J.C."/>
            <person name="Han C."/>
            <person name="Tapia R."/>
            <person name="Land M."/>
            <person name="Hauser L."/>
            <person name="Kyrpides N."/>
            <person name="Ivanova N."/>
            <person name="Pagani I."/>
            <person name="Parshina S."/>
            <person name="Plugge C."/>
            <person name="Muyzer G."/>
            <person name="Kuever J."/>
            <person name="Ivanova A."/>
            <person name="Nazina T."/>
            <person name="Klenk H.-P."/>
            <person name="Brambilla E."/>
            <person name="Spring S."/>
            <person name="Stams A.F."/>
            <person name="Woyke T."/>
        </authorList>
    </citation>
    <scope>NUCLEOTIDE SEQUENCE [LARGE SCALE GENOMIC DNA]</scope>
    <source>
        <strain evidence="2 3">DSM 7213</strain>
    </source>
</reference>
<dbReference type="RefSeq" id="WP_006520507.1">
    <property type="nucleotide sequence ID" value="NC_021184.1"/>
</dbReference>
<keyword evidence="3" id="KW-1185">Reference proteome</keyword>
<keyword evidence="1" id="KW-0812">Transmembrane</keyword>
<evidence type="ECO:0000256" key="1">
    <source>
        <dbReference type="SAM" id="Phobius"/>
    </source>
</evidence>
<dbReference type="AlphaFoldDB" id="R4KIS3"/>
<dbReference type="EMBL" id="CP003273">
    <property type="protein sequence ID" value="AGL03118.1"/>
    <property type="molecule type" value="Genomic_DNA"/>
</dbReference>
<sequence>MDKTGNDYPKEVRDTTILAQRVRRDLTWVVVSMAVALAAAAGTYMTLTK</sequence>
<name>R4KIS3_9FIRM</name>
<dbReference type="KEGG" id="dgi:Desgi_3796"/>
<dbReference type="STRING" id="767817.Desgi_3796"/>
<dbReference type="Proteomes" id="UP000013520">
    <property type="component" value="Chromosome"/>
</dbReference>